<sequence>MSLLEVEDLTVAYGPIAAVRGVGLSVAAGEIVAVLGANGAGKSTTLQAITGLLPARRGRVAFDGQPVSGRPAEQIVRLGMTLVPEGRRVFAAMTVEENLRIGGAIRRGRADAARTRDEMLALFPILAARRHQAAGTLSGGEQQMLAIARALMSQPKLLLLDEPSLGLAPQVVEAIFDLLVELRRRGLTLLVVEQNVHMALEIADRAYVIAHGEVAMSGTARDLLASDEIERAYLGHA</sequence>
<comment type="caution">
    <text evidence="7">The sequence shown here is derived from an EMBL/GenBank/DDBJ whole genome shotgun (WGS) entry which is preliminary data.</text>
</comment>
<dbReference type="PANTHER" id="PTHR43820">
    <property type="entry name" value="HIGH-AFFINITY BRANCHED-CHAIN AMINO ACID TRANSPORT ATP-BINDING PROTEIN LIVF"/>
    <property type="match status" value="1"/>
</dbReference>
<protein>
    <submittedName>
        <fullName evidence="7">Branched-chain amino acid transport system ATP-binding protein</fullName>
    </submittedName>
</protein>
<keyword evidence="3" id="KW-0547">Nucleotide-binding</keyword>
<feature type="domain" description="ABC transporter" evidence="6">
    <location>
        <begin position="4"/>
        <end position="236"/>
    </location>
</feature>
<dbReference type="CDD" id="cd03224">
    <property type="entry name" value="ABC_TM1139_LivF_branched"/>
    <property type="match status" value="1"/>
</dbReference>
<dbReference type="Proteomes" id="UP001262410">
    <property type="component" value="Unassembled WGS sequence"/>
</dbReference>
<dbReference type="InterPro" id="IPR017871">
    <property type="entry name" value="ABC_transporter-like_CS"/>
</dbReference>
<dbReference type="RefSeq" id="WP_309793854.1">
    <property type="nucleotide sequence ID" value="NZ_JAVDPW010000003.1"/>
</dbReference>
<dbReference type="InterPro" id="IPR052156">
    <property type="entry name" value="BCAA_Transport_ATP-bd_LivF"/>
</dbReference>
<keyword evidence="5" id="KW-0029">Amino-acid transport</keyword>
<evidence type="ECO:0000256" key="5">
    <source>
        <dbReference type="ARBA" id="ARBA00022970"/>
    </source>
</evidence>
<accession>A0ABU1JML7</accession>
<reference evidence="7 8" key="1">
    <citation type="submission" date="2023-07" db="EMBL/GenBank/DDBJ databases">
        <title>Sorghum-associated microbial communities from plants grown in Nebraska, USA.</title>
        <authorList>
            <person name="Schachtman D."/>
        </authorList>
    </citation>
    <scope>NUCLEOTIDE SEQUENCE [LARGE SCALE GENOMIC DNA]</scope>
    <source>
        <strain evidence="7 8">584</strain>
    </source>
</reference>
<evidence type="ECO:0000259" key="6">
    <source>
        <dbReference type="PROSITE" id="PS50893"/>
    </source>
</evidence>
<keyword evidence="2" id="KW-0813">Transport</keyword>
<dbReference type="EMBL" id="JAVDPW010000003">
    <property type="protein sequence ID" value="MDR6289572.1"/>
    <property type="molecule type" value="Genomic_DNA"/>
</dbReference>
<dbReference type="InterPro" id="IPR027417">
    <property type="entry name" value="P-loop_NTPase"/>
</dbReference>
<dbReference type="PROSITE" id="PS50893">
    <property type="entry name" value="ABC_TRANSPORTER_2"/>
    <property type="match status" value="1"/>
</dbReference>
<dbReference type="Pfam" id="PF00005">
    <property type="entry name" value="ABC_tran"/>
    <property type="match status" value="1"/>
</dbReference>
<evidence type="ECO:0000256" key="4">
    <source>
        <dbReference type="ARBA" id="ARBA00022840"/>
    </source>
</evidence>
<evidence type="ECO:0000256" key="3">
    <source>
        <dbReference type="ARBA" id="ARBA00022741"/>
    </source>
</evidence>
<dbReference type="SUPFAM" id="SSF52540">
    <property type="entry name" value="P-loop containing nucleoside triphosphate hydrolases"/>
    <property type="match status" value="1"/>
</dbReference>
<evidence type="ECO:0000313" key="7">
    <source>
        <dbReference type="EMBL" id="MDR6289572.1"/>
    </source>
</evidence>
<dbReference type="InterPro" id="IPR003593">
    <property type="entry name" value="AAA+_ATPase"/>
</dbReference>
<evidence type="ECO:0000256" key="1">
    <source>
        <dbReference type="ARBA" id="ARBA00005417"/>
    </source>
</evidence>
<keyword evidence="8" id="KW-1185">Reference proteome</keyword>
<dbReference type="InterPro" id="IPR003439">
    <property type="entry name" value="ABC_transporter-like_ATP-bd"/>
</dbReference>
<keyword evidence="4 7" id="KW-0067">ATP-binding</keyword>
<gene>
    <name evidence="7" type="ORF">E9232_002087</name>
</gene>
<dbReference type="Gene3D" id="3.40.50.300">
    <property type="entry name" value="P-loop containing nucleotide triphosphate hydrolases"/>
    <property type="match status" value="1"/>
</dbReference>
<evidence type="ECO:0000256" key="2">
    <source>
        <dbReference type="ARBA" id="ARBA00022448"/>
    </source>
</evidence>
<dbReference type="PANTHER" id="PTHR43820:SF4">
    <property type="entry name" value="HIGH-AFFINITY BRANCHED-CHAIN AMINO ACID TRANSPORT ATP-BINDING PROTEIN LIVF"/>
    <property type="match status" value="1"/>
</dbReference>
<dbReference type="PROSITE" id="PS00211">
    <property type="entry name" value="ABC_TRANSPORTER_1"/>
    <property type="match status" value="1"/>
</dbReference>
<name>A0ABU1JML7_9PROT</name>
<dbReference type="GO" id="GO:0005524">
    <property type="term" value="F:ATP binding"/>
    <property type="evidence" value="ECO:0007669"/>
    <property type="project" value="UniProtKB-KW"/>
</dbReference>
<dbReference type="SMART" id="SM00382">
    <property type="entry name" value="AAA"/>
    <property type="match status" value="1"/>
</dbReference>
<organism evidence="7 8">
    <name type="scientific">Inquilinus ginsengisoli</name>
    <dbReference type="NCBI Taxonomy" id="363840"/>
    <lineage>
        <taxon>Bacteria</taxon>
        <taxon>Pseudomonadati</taxon>
        <taxon>Pseudomonadota</taxon>
        <taxon>Alphaproteobacteria</taxon>
        <taxon>Rhodospirillales</taxon>
        <taxon>Rhodospirillaceae</taxon>
        <taxon>Inquilinus</taxon>
    </lineage>
</organism>
<evidence type="ECO:0000313" key="8">
    <source>
        <dbReference type="Proteomes" id="UP001262410"/>
    </source>
</evidence>
<proteinExistence type="inferred from homology"/>
<comment type="similarity">
    <text evidence="1">Belongs to the ABC transporter superfamily.</text>
</comment>